<dbReference type="OrthoDB" id="289038at2759"/>
<feature type="domain" description="Ubiquitin-like" evidence="9">
    <location>
        <begin position="925"/>
        <end position="1014"/>
    </location>
</feature>
<keyword evidence="12" id="KW-1185">Reference proteome</keyword>
<keyword evidence="5" id="KW-0833">Ubl conjugation pathway</keyword>
<dbReference type="PROSITE" id="PS50053">
    <property type="entry name" value="UBIQUITIN_2"/>
    <property type="match status" value="1"/>
</dbReference>
<dbReference type="InterPro" id="IPR056850">
    <property type="entry name" value="ARM_UBP34_24_USP9X_Y"/>
</dbReference>
<dbReference type="InterPro" id="IPR018200">
    <property type="entry name" value="USP_CS"/>
</dbReference>
<dbReference type="GO" id="GO:0005829">
    <property type="term" value="C:cytosol"/>
    <property type="evidence" value="ECO:0007669"/>
    <property type="project" value="TreeGrafter"/>
</dbReference>
<feature type="compositionally biased region" description="Acidic residues" evidence="8">
    <location>
        <begin position="2693"/>
        <end position="2713"/>
    </location>
</feature>
<keyword evidence="4" id="KW-0645">Protease</keyword>
<keyword evidence="7" id="KW-0788">Thiol protease</keyword>
<comment type="catalytic activity">
    <reaction evidence="1">
        <text>Thiol-dependent hydrolysis of ester, thioester, amide, peptide and isopeptide bonds formed by the C-terminal Gly of ubiquitin (a 76-residue protein attached to proteins as an intracellular targeting signal).</text>
        <dbReference type="EC" id="3.4.19.12"/>
    </reaction>
</comment>
<dbReference type="FunFam" id="3.90.70.10:FF:000022">
    <property type="entry name" value="Ubiquitin carboxyl-terminal hydrolase 24"/>
    <property type="match status" value="1"/>
</dbReference>
<feature type="region of interest" description="Disordered" evidence="8">
    <location>
        <begin position="1"/>
        <end position="27"/>
    </location>
</feature>
<organism evidence="11 12">
    <name type="scientific">Pythium oligandrum</name>
    <name type="common">Mycoparasitic fungus</name>
    <dbReference type="NCBI Taxonomy" id="41045"/>
    <lineage>
        <taxon>Eukaryota</taxon>
        <taxon>Sar</taxon>
        <taxon>Stramenopiles</taxon>
        <taxon>Oomycota</taxon>
        <taxon>Peronosporomycetes</taxon>
        <taxon>Pythiales</taxon>
        <taxon>Pythiaceae</taxon>
        <taxon>Pythium</taxon>
    </lineage>
</organism>
<dbReference type="GO" id="GO:0016579">
    <property type="term" value="P:protein deubiquitination"/>
    <property type="evidence" value="ECO:0007669"/>
    <property type="project" value="InterPro"/>
</dbReference>
<feature type="compositionally biased region" description="Polar residues" evidence="8">
    <location>
        <begin position="1989"/>
        <end position="2004"/>
    </location>
</feature>
<dbReference type="EMBL" id="SPLM01000073">
    <property type="protein sequence ID" value="TMW63070.1"/>
    <property type="molecule type" value="Genomic_DNA"/>
</dbReference>
<dbReference type="Gene3D" id="3.90.70.10">
    <property type="entry name" value="Cysteine proteinases"/>
    <property type="match status" value="1"/>
</dbReference>
<dbReference type="GO" id="GO:0004843">
    <property type="term" value="F:cysteine-type deubiquitinase activity"/>
    <property type="evidence" value="ECO:0007669"/>
    <property type="project" value="UniProtKB-EC"/>
</dbReference>
<evidence type="ECO:0000313" key="12">
    <source>
        <dbReference type="Proteomes" id="UP000794436"/>
    </source>
</evidence>
<name>A0A8K1CH08_PYTOL</name>
<evidence type="ECO:0000256" key="4">
    <source>
        <dbReference type="ARBA" id="ARBA00022670"/>
    </source>
</evidence>
<dbReference type="InterPro" id="IPR050164">
    <property type="entry name" value="Peptidase_C19"/>
</dbReference>
<dbReference type="PANTHER" id="PTHR24006:SF827">
    <property type="entry name" value="UBIQUITIN CARBOXYL-TERMINAL HYDROLASE 34"/>
    <property type="match status" value="1"/>
</dbReference>
<evidence type="ECO:0000259" key="9">
    <source>
        <dbReference type="PROSITE" id="PS50053"/>
    </source>
</evidence>
<dbReference type="SUPFAM" id="SSF48371">
    <property type="entry name" value="ARM repeat"/>
    <property type="match status" value="1"/>
</dbReference>
<feature type="compositionally biased region" description="Low complexity" evidence="8">
    <location>
        <begin position="2735"/>
        <end position="2744"/>
    </location>
</feature>
<dbReference type="InterPro" id="IPR038765">
    <property type="entry name" value="Papain-like_cys_pep_sf"/>
</dbReference>
<comment type="caution">
    <text evidence="11">The sequence shown here is derived from an EMBL/GenBank/DDBJ whole genome shotgun (WGS) entry which is preliminary data.</text>
</comment>
<feature type="domain" description="USP" evidence="10">
    <location>
        <begin position="1506"/>
        <end position="1929"/>
    </location>
</feature>
<dbReference type="InterPro" id="IPR028889">
    <property type="entry name" value="USP"/>
</dbReference>
<dbReference type="InterPro" id="IPR016024">
    <property type="entry name" value="ARM-type_fold"/>
</dbReference>
<evidence type="ECO:0000256" key="3">
    <source>
        <dbReference type="ARBA" id="ARBA00012759"/>
    </source>
</evidence>
<dbReference type="PROSITE" id="PS50235">
    <property type="entry name" value="USP_3"/>
    <property type="match status" value="1"/>
</dbReference>
<dbReference type="Proteomes" id="UP000794436">
    <property type="component" value="Unassembled WGS sequence"/>
</dbReference>
<reference evidence="11" key="1">
    <citation type="submission" date="2019-03" db="EMBL/GenBank/DDBJ databases">
        <title>Long read genome sequence of the mycoparasitic Pythium oligandrum ATCC 38472 isolated from sugarbeet rhizosphere.</title>
        <authorList>
            <person name="Gaulin E."/>
        </authorList>
    </citation>
    <scope>NUCLEOTIDE SEQUENCE</scope>
    <source>
        <strain evidence="11">ATCC 38472_TT</strain>
    </source>
</reference>
<evidence type="ECO:0000256" key="2">
    <source>
        <dbReference type="ARBA" id="ARBA00009085"/>
    </source>
</evidence>
<keyword evidence="6" id="KW-0378">Hydrolase</keyword>
<dbReference type="EC" id="3.4.19.12" evidence="3"/>
<evidence type="ECO:0000256" key="6">
    <source>
        <dbReference type="ARBA" id="ARBA00022801"/>
    </source>
</evidence>
<comment type="similarity">
    <text evidence="2">Belongs to the peptidase C19 family.</text>
</comment>
<feature type="region of interest" description="Disordered" evidence="8">
    <location>
        <begin position="2676"/>
        <end position="2744"/>
    </location>
</feature>
<dbReference type="InterPro" id="IPR001394">
    <property type="entry name" value="Peptidase_C19_UCH"/>
</dbReference>
<dbReference type="GO" id="GO:0006508">
    <property type="term" value="P:proteolysis"/>
    <property type="evidence" value="ECO:0007669"/>
    <property type="project" value="UniProtKB-KW"/>
</dbReference>
<evidence type="ECO:0000256" key="7">
    <source>
        <dbReference type="ARBA" id="ARBA00022807"/>
    </source>
</evidence>
<dbReference type="Pfam" id="PF25010">
    <property type="entry name" value="ARM_UBP24_USP9X-Y"/>
    <property type="match status" value="1"/>
</dbReference>
<feature type="region of interest" description="Disordered" evidence="8">
    <location>
        <begin position="1988"/>
        <end position="2010"/>
    </location>
</feature>
<sequence length="2744" mass="308574">MERLPAEHQKRRKKSQSGDAQRDEMDDEDVELFQVVVEDLRRNSTVGWQNAVKSLTAALTHIEREESLRFLDFAFARIVSIMLDQYPSKIGQFEKSCVTQTLSVAVPIIVAQLKSGRYILALSVLVMVFNKKRWFYKEQRGSTMTGNYWNRAAGAPEVRTQCIAAFCELKGFHLLLETLETMMKSLQMAVDEGRKPEEMPEMIESDDIRILLQALLECRNSVPDAVTSRICVMIMTYYVKLPEAILKRESTDAVGAVVALVRRFVDGGAGNASTINTLWLELTHREMESTSLPLRLFGLEQISQIVNCARASRAVPPRYLVRNAGTKNVNGIYTLKPDAANATYVFHRDDTNQDFTLFCCTMKSGLKWWFISEADKMQPGSDQDIDYYQHQSQFEEYLPPTHNWMAIGRGEAPAPELIPEIVHDDSGEDDETRSDNILTKWVREKHILDAIFGDKIHREVVSRSLVLIKFLAESDKLTTEDLDTIWASCLQKDQTLAEEIYGLLIASIPILSDQLIVHLVQSLHAAFREKHSSNESFPELIAFLQRLGRSSPGFLMERSLAVTDAILRLLWTIQVTSEIDNIQLSKDLREFFLDGLRSEYGDALRRVFIKECMDGIKRLLNPSEILDSGIDSGEPALAVSGSHEFVKFLVDSYEDELASVVESLDEEYSMVALLFDELAAFVTRSTEKSSSLYRREVEHRLDLIHYVHVKSHRLVLTVQQVERLWTTLSGSPMERELCLVFFAQSSLHHPEQTVVSSTSPAISSAFTDEVRQYIFDELLCRQTDFKSLSTMGYRCFNTYFVAVNTNDMPSPGSASNLQNLLGLDAVWRIAFEAPIEVSELASRELFRVYAGEGEIERSRAVGKVEDFLRRVFGQLSLVSGTTTDEEKLVQRCTNLLHGVVDGANKREDAQSIKRGKSHGRSGRGTEFQVKVIAQRIPGASAASSPASADNTIRTTSTGVFANQTMLQLRKQLEGLVGHPMEQTKILCAGAALTGDHKTVTELRISEMSELRVLLFNTVVQRSMSPGFDDLMDDVSEDVSISPGEVIAGNEQYFDVLFHVSDIFASHDTIHASLWAFLQKIPTNEQLLEKIMSFGEGSLQDDDGDSTMSTAGETVTTLRSRWNSLLHDASRHKAAYILQIIDALLLPSDPEKSPSARSYQKHFVLSDGFDEVLQYFLGVDVDARSFNEGIAVALRILQLCAFTYSTACATETLDEGSDELATSRVSVTQSEYEGVAKKIAELVVAEYRSEDAATGDKVHTDSPRITVEALKAIRSMVTMGTHVADAYLSCEGFRAVAVSALMECANDQLREQWLVSLQSVCQASKSTTPVIFERVIDSFGAIEDVAVACDQYFRLVRFLVQEDEVRSHCKVFANLIVEKLRAGFSTKFLASNEHSNDVVIGLLESLRDVLVHQTELRADLAEPIVQAVFEDCLFTLPVSSYRRRPLCVSTETRRPAFKLLATAISSHAEILHRLYDRLSELFHRNEGLQQKWGQEVNGEMRGNGEYVGLKNMGCSCYINSFLQQIFMQPTFRQGILAAQLPSRPSAPEPTKADVQQEPQRLVGFRIAMECVGGRVYEATVVGYDATSGRHQFRYDDGSEASFVLTEGRPGNENGRYAILHAELSGAEATMEVLRQVQRTFCYLRDSEMRYYNPKALIDACKCLNLEFSVYQQNDASEFCDKLLDRLETALKSTPQGTKCLNHTFGGKQIAQNIPQECKHRNEKEDPFIRVPLEIRGKESIEESLASYVEGELMHGDNKVTCDECETKRVTLRRIVLGDLPNMLIVHLKRFDYNFMTNETVKLNSRCSFPMLLNMKPYTKAGLEEQEGVVSADQAQDEDTEMDTGESFEYRLKGVLVHSGVAQGGHYYSFIFDHVLGKWFKFDDEEVSLFDPSNIEAECFGGVQKRTWHGTNSSMEMEVFSNALMLFYEKIEPVDTEYADALVKEAPHVHPEYETEVWKANEAFLQNSYLFDVEFHEFLREMVQSKYLKDSTASSTDTPGEQSELNGHSVVPPAAPLALDADKRSDEAIQAALAQIGAEFVLSVLLHSREKHGIARWITVLASKFVKYKSICVRFFDELSSSKRVAWLRRLVFESPDSIARQSFVHLVSRALTAYESHLKNDRSSVDEEILLRFLSGIVEFLGQTPVQQQTHLEECFMLIRNCADLSPTLRDGMQKGDMVARLVNCFLGERSPEAVKQAFPLAHTNRSAGRFASPDYQYLLEAIIAILGLPRRTSEPLVKETSTQYPHRVILSDRAERVLTEIYEQFQSGESMNSEELRKYLSVCMGCSINATAAEQKSNAILAKYGAQITPSSLYLDGFLAYYADLASSSPKNVYQDLRAHGYGEDLKRRDSGAEHSGGVVDVLNHLSRDALLSEVFFDSALEEDAETVGDLLLRISVGSRDSSLTLLRSILLCMNSTETGWKGQPVVDTCSHTLQALLSHDAEYLSELVEFAMTNPDYGLITTADSREKLRQRYMNSNHVPLFIYRQIVVLLDLHAKIPTAASWLASHRELWEWMYEWLRLESLKPSLGGRLAVLFREPAKLETLQRLGDILGITYCEEERVYIVEGAGFEHVNGLYKSTAQTHDNCPIYSCEKEAIDYTLFRCRMPSKARRWYISYSPNKSLLGTVSDEDYYFVACHLEDDAPPESGWKVWTKNEKAQAPAPTVRLFSSTVASDSSNRMSSMSEDFGHGDIDCGDGDGDADADTVEYDDSEDEIRVSNERFQAVHLDNQDDGDGLSSSTDDFM</sequence>
<evidence type="ECO:0000256" key="8">
    <source>
        <dbReference type="SAM" id="MobiDB-lite"/>
    </source>
</evidence>
<evidence type="ECO:0000256" key="5">
    <source>
        <dbReference type="ARBA" id="ARBA00022786"/>
    </source>
</evidence>
<dbReference type="GO" id="GO:0005634">
    <property type="term" value="C:nucleus"/>
    <property type="evidence" value="ECO:0007669"/>
    <property type="project" value="TreeGrafter"/>
</dbReference>
<evidence type="ECO:0000259" key="10">
    <source>
        <dbReference type="PROSITE" id="PS50235"/>
    </source>
</evidence>
<gene>
    <name evidence="11" type="ORF">Poli38472_005688</name>
</gene>
<dbReference type="Pfam" id="PF00443">
    <property type="entry name" value="UCH"/>
    <property type="match status" value="1"/>
</dbReference>
<dbReference type="InterPro" id="IPR000626">
    <property type="entry name" value="Ubiquitin-like_dom"/>
</dbReference>
<accession>A0A8K1CH08</accession>
<protein>
    <recommendedName>
        <fullName evidence="3">ubiquitinyl hydrolase 1</fullName>
        <ecNumber evidence="3">3.4.19.12</ecNumber>
    </recommendedName>
</protein>
<evidence type="ECO:0000313" key="11">
    <source>
        <dbReference type="EMBL" id="TMW63070.1"/>
    </source>
</evidence>
<dbReference type="SUPFAM" id="SSF54001">
    <property type="entry name" value="Cysteine proteinases"/>
    <property type="match status" value="1"/>
</dbReference>
<dbReference type="PANTHER" id="PTHR24006">
    <property type="entry name" value="UBIQUITIN CARBOXYL-TERMINAL HYDROLASE"/>
    <property type="match status" value="1"/>
</dbReference>
<evidence type="ECO:0000256" key="1">
    <source>
        <dbReference type="ARBA" id="ARBA00000707"/>
    </source>
</evidence>
<proteinExistence type="inferred from homology"/>
<dbReference type="PROSITE" id="PS00973">
    <property type="entry name" value="USP_2"/>
    <property type="match status" value="1"/>
</dbReference>